<comment type="similarity">
    <text evidence="1">Belongs to the peptidase S8 family.</text>
</comment>
<dbReference type="InterPro" id="IPR041469">
    <property type="entry name" value="Subtilisin-like_FN3"/>
</dbReference>
<organism evidence="8 9">
    <name type="scientific">Hibiscus sabdariffa</name>
    <name type="common">roselle</name>
    <dbReference type="NCBI Taxonomy" id="183260"/>
    <lineage>
        <taxon>Eukaryota</taxon>
        <taxon>Viridiplantae</taxon>
        <taxon>Streptophyta</taxon>
        <taxon>Embryophyta</taxon>
        <taxon>Tracheophyta</taxon>
        <taxon>Spermatophyta</taxon>
        <taxon>Magnoliopsida</taxon>
        <taxon>eudicotyledons</taxon>
        <taxon>Gunneridae</taxon>
        <taxon>Pentapetalae</taxon>
        <taxon>rosids</taxon>
        <taxon>malvids</taxon>
        <taxon>Malvales</taxon>
        <taxon>Malvaceae</taxon>
        <taxon>Malvoideae</taxon>
        <taxon>Hibiscus</taxon>
    </lineage>
</organism>
<dbReference type="InterPro" id="IPR003137">
    <property type="entry name" value="PA_domain"/>
</dbReference>
<evidence type="ECO:0000256" key="1">
    <source>
        <dbReference type="ARBA" id="ARBA00011073"/>
    </source>
</evidence>
<evidence type="ECO:0000259" key="5">
    <source>
        <dbReference type="Pfam" id="PF02225"/>
    </source>
</evidence>
<reference evidence="8 9" key="1">
    <citation type="journal article" date="2024" name="G3 (Bethesda)">
        <title>Genome assembly of Hibiscus sabdariffa L. provides insights into metabolisms of medicinal natural products.</title>
        <authorList>
            <person name="Kim T."/>
        </authorList>
    </citation>
    <scope>NUCLEOTIDE SEQUENCE [LARGE SCALE GENOMIC DNA]</scope>
    <source>
        <strain evidence="8">TK-2024</strain>
        <tissue evidence="8">Old leaves</tissue>
    </source>
</reference>
<dbReference type="Gene3D" id="3.30.70.80">
    <property type="entry name" value="Peptidase S8 propeptide/proteinase inhibitor I9"/>
    <property type="match status" value="1"/>
</dbReference>
<feature type="domain" description="PA" evidence="5">
    <location>
        <begin position="198"/>
        <end position="286"/>
    </location>
</feature>
<keyword evidence="9" id="KW-1185">Reference proteome</keyword>
<evidence type="ECO:0000256" key="4">
    <source>
        <dbReference type="SAM" id="SignalP"/>
    </source>
</evidence>
<dbReference type="InterPro" id="IPR036852">
    <property type="entry name" value="Peptidase_S8/S53_dom_sf"/>
</dbReference>
<dbReference type="Pfam" id="PF02225">
    <property type="entry name" value="PA"/>
    <property type="match status" value="1"/>
</dbReference>
<evidence type="ECO:0000256" key="2">
    <source>
        <dbReference type="ARBA" id="ARBA00022729"/>
    </source>
</evidence>
<dbReference type="InterPro" id="IPR010259">
    <property type="entry name" value="S8pro/Inhibitor_I9"/>
</dbReference>
<feature type="domain" description="Subtilisin-like protease fibronectin type-III" evidence="7">
    <location>
        <begin position="328"/>
        <end position="433"/>
    </location>
</feature>
<feature type="signal peptide" evidence="4">
    <location>
        <begin position="1"/>
        <end position="21"/>
    </location>
</feature>
<feature type="chain" id="PRO_5046932080" evidence="4">
    <location>
        <begin position="22"/>
        <end position="437"/>
    </location>
</feature>
<dbReference type="Gene3D" id="3.50.30.30">
    <property type="match status" value="1"/>
</dbReference>
<dbReference type="Pfam" id="PF05922">
    <property type="entry name" value="Inhibitor_I9"/>
    <property type="match status" value="1"/>
</dbReference>
<dbReference type="InterPro" id="IPR045051">
    <property type="entry name" value="SBT"/>
</dbReference>
<comment type="caution">
    <text evidence="8">The sequence shown here is derived from an EMBL/GenBank/DDBJ whole genome shotgun (WGS) entry which is preliminary data.</text>
</comment>
<evidence type="ECO:0000256" key="3">
    <source>
        <dbReference type="ARBA" id="ARBA00023180"/>
    </source>
</evidence>
<dbReference type="SUPFAM" id="SSF52025">
    <property type="entry name" value="PA domain"/>
    <property type="match status" value="1"/>
</dbReference>
<accession>A0ABR2AH09</accession>
<dbReference type="PANTHER" id="PTHR10795">
    <property type="entry name" value="PROPROTEIN CONVERTASE SUBTILISIN/KEXIN"/>
    <property type="match status" value="1"/>
</dbReference>
<dbReference type="Proteomes" id="UP001472677">
    <property type="component" value="Unassembled WGS sequence"/>
</dbReference>
<sequence length="437" mass="46651">MKIKFVEIFVVLSLCYACVVAEEKVRQAKRTYIVLMDKSSMPEAFTHHSLWYHSSLKSVSESAPVLYTYENVVHGYSTRMTPEEAESLGKQYGVLYVLPEVIYQLHTTRTPEFLGLGNISALPLFPTLASMSDVIVGLVDTGNFGPGPDTLSNVAPWITTIGAGTLDRDFPAPITLGSGDKYTGTTLYNGKPLSNSTVPLVFGANVSNSNGGAICLTGSLIREKVSGKIVVCDRGGGSRALKGLEVMDAGGVGMILANINPWGEERIADAQFLPSAAVGEKAGDSIKSYISSAQNPTATIGTATTKLGVPAPVVAAFSSRGKNYTLGDFNYPSFSVPLKTALGTEGDTGVSSTVTYTRTLTNVGAPATYKVSLYSQTQAVEMSVEPATLNFSEQYEEKSYRVTFRASSKPTGSTSFARLEWSDGKHIVGSPIAYSWK</sequence>
<protein>
    <submittedName>
        <fullName evidence="8">Uncharacterized protein</fullName>
    </submittedName>
</protein>
<dbReference type="Pfam" id="PF17766">
    <property type="entry name" value="fn3_6"/>
    <property type="match status" value="1"/>
</dbReference>
<dbReference type="SUPFAM" id="SSF52743">
    <property type="entry name" value="Subtilisin-like"/>
    <property type="match status" value="2"/>
</dbReference>
<proteinExistence type="inferred from homology"/>
<keyword evidence="3" id="KW-0325">Glycoprotein</keyword>
<dbReference type="CDD" id="cd02120">
    <property type="entry name" value="PA_subtilisin_like"/>
    <property type="match status" value="1"/>
</dbReference>
<gene>
    <name evidence="8" type="ORF">V6N12_041703</name>
</gene>
<evidence type="ECO:0000313" key="9">
    <source>
        <dbReference type="Proteomes" id="UP001472677"/>
    </source>
</evidence>
<name>A0ABR2AH09_9ROSI</name>
<dbReference type="InterPro" id="IPR037045">
    <property type="entry name" value="S8pro/Inhibitor_I9_sf"/>
</dbReference>
<feature type="domain" description="Inhibitor I9" evidence="6">
    <location>
        <begin position="31"/>
        <end position="106"/>
    </location>
</feature>
<evidence type="ECO:0000259" key="6">
    <source>
        <dbReference type="Pfam" id="PF05922"/>
    </source>
</evidence>
<keyword evidence="2 4" id="KW-0732">Signal</keyword>
<dbReference type="EMBL" id="JBBPBM010000716">
    <property type="protein sequence ID" value="KAK8492521.1"/>
    <property type="molecule type" value="Genomic_DNA"/>
</dbReference>
<dbReference type="Gene3D" id="2.60.40.2310">
    <property type="match status" value="1"/>
</dbReference>
<dbReference type="InterPro" id="IPR046450">
    <property type="entry name" value="PA_dom_sf"/>
</dbReference>
<evidence type="ECO:0000259" key="7">
    <source>
        <dbReference type="Pfam" id="PF17766"/>
    </source>
</evidence>
<evidence type="ECO:0000313" key="8">
    <source>
        <dbReference type="EMBL" id="KAK8492521.1"/>
    </source>
</evidence>